<dbReference type="EMBL" id="CADCVG010000061">
    <property type="protein sequence ID" value="CAA9455166.1"/>
    <property type="molecule type" value="Genomic_DNA"/>
</dbReference>
<organism evidence="1">
    <name type="scientific">uncultured Rubrobacteraceae bacterium</name>
    <dbReference type="NCBI Taxonomy" id="349277"/>
    <lineage>
        <taxon>Bacteria</taxon>
        <taxon>Bacillati</taxon>
        <taxon>Actinomycetota</taxon>
        <taxon>Rubrobacteria</taxon>
        <taxon>Rubrobacterales</taxon>
        <taxon>Rubrobacteraceae</taxon>
        <taxon>environmental samples</taxon>
    </lineage>
</organism>
<name>A0A6J4R0D2_9ACTN</name>
<sequence>MADAERYLVTCHKLPYEERDVAHASPFMDTYEEVHPGQVGMQVTYSVDLDEEWVESFRQASNLVDLLKVSDYPLGFVSDREEGSDNPVEQHPLATHVEGLNLPDFGGTIELAGTIRS</sequence>
<gene>
    <name evidence="1" type="ORF">AVDCRST_MAG14-1502</name>
</gene>
<evidence type="ECO:0000313" key="1">
    <source>
        <dbReference type="EMBL" id="CAA9455166.1"/>
    </source>
</evidence>
<protein>
    <submittedName>
        <fullName evidence="1">Uncharacterized protein</fullName>
    </submittedName>
</protein>
<dbReference type="AlphaFoldDB" id="A0A6J4R0D2"/>
<accession>A0A6J4R0D2</accession>
<reference evidence="1" key="1">
    <citation type="submission" date="2020-02" db="EMBL/GenBank/DDBJ databases">
        <authorList>
            <person name="Meier V. D."/>
        </authorList>
    </citation>
    <scope>NUCLEOTIDE SEQUENCE</scope>
    <source>
        <strain evidence="1">AVDCRST_MAG14</strain>
    </source>
</reference>
<proteinExistence type="predicted"/>